<dbReference type="Gene3D" id="2.40.300.10">
    <property type="entry name" value="Head decoration protein D"/>
    <property type="match status" value="1"/>
</dbReference>
<dbReference type="SUPFAM" id="SSF51274">
    <property type="entry name" value="Head decoration protein D (gpD, major capsid protein D)"/>
    <property type="match status" value="1"/>
</dbReference>
<gene>
    <name evidence="1" type="ORF">G8N34_000505</name>
</gene>
<dbReference type="InterPro" id="IPR036630">
    <property type="entry name" value="Head_decoration_D_sf"/>
</dbReference>
<comment type="caution">
    <text evidence="1">The sequence shown here is derived from an EMBL/GenBank/DDBJ whole genome shotgun (WGS) entry which is preliminary data.</text>
</comment>
<dbReference type="Pfam" id="PF02924">
    <property type="entry name" value="HDPD"/>
    <property type="match status" value="1"/>
</dbReference>
<dbReference type="RefSeq" id="WP_061375873.1">
    <property type="nucleotide sequence ID" value="NZ_BCOB01000071.1"/>
</dbReference>
<reference evidence="1" key="2">
    <citation type="submission" date="2020-02" db="EMBL/GenBank/DDBJ databases">
        <authorList>
            <consortium name="NCBI Pathogen Detection Project"/>
        </authorList>
    </citation>
    <scope>NUCLEOTIDE SEQUENCE</scope>
    <source>
        <strain evidence="1">MA.NL_L19</strain>
    </source>
</reference>
<name>A0A744J4Q8_SALER</name>
<dbReference type="AlphaFoldDB" id="A0A744J4Q8"/>
<dbReference type="EMBL" id="DAAUOZ010000001">
    <property type="protein sequence ID" value="HAF2549528.1"/>
    <property type="molecule type" value="Genomic_DNA"/>
</dbReference>
<dbReference type="InterPro" id="IPR004195">
    <property type="entry name" value="Head_decoration_D"/>
</dbReference>
<proteinExistence type="predicted"/>
<evidence type="ECO:0000313" key="1">
    <source>
        <dbReference type="EMBL" id="HAF2549528.1"/>
    </source>
</evidence>
<organism evidence="1">
    <name type="scientific">Salmonella enterica</name>
    <name type="common">Salmonella choleraesuis</name>
    <dbReference type="NCBI Taxonomy" id="28901"/>
    <lineage>
        <taxon>Bacteria</taxon>
        <taxon>Pseudomonadati</taxon>
        <taxon>Pseudomonadota</taxon>
        <taxon>Gammaproteobacteria</taxon>
        <taxon>Enterobacterales</taxon>
        <taxon>Enterobacteriaceae</taxon>
        <taxon>Salmonella</taxon>
    </lineage>
</organism>
<reference evidence="1" key="1">
    <citation type="journal article" date="2018" name="Genome Biol.">
        <title>SKESA: strategic k-mer extension for scrupulous assemblies.</title>
        <authorList>
            <person name="Souvorov A."/>
            <person name="Agarwala R."/>
            <person name="Lipman D.J."/>
        </authorList>
    </citation>
    <scope>NUCLEOTIDE SEQUENCE</scope>
    <source>
        <strain evidence="1">MA.NL_L19</strain>
    </source>
</reference>
<protein>
    <submittedName>
        <fullName evidence="1">Head decoration protein</fullName>
    </submittedName>
</protein>
<accession>A0A744J4Q8</accession>
<sequence>MSTPYTELLAGTQEVCTTLVPMAPQGTVAALTPLMFVAGTNLYKVWDNSAGTAIYLTTRTVETGTAGNVLAQVYKTGIFNIDAVNWPDSGRTNIEKLTAFSGVGVSVQPLNG</sequence>